<dbReference type="Proteomes" id="UP001148737">
    <property type="component" value="Unassembled WGS sequence"/>
</dbReference>
<proteinExistence type="predicted"/>
<keyword evidence="2" id="KW-1185">Reference proteome</keyword>
<reference evidence="1" key="1">
    <citation type="submission" date="2022-07" db="EMBL/GenBank/DDBJ databases">
        <title>Genome Sequence of Lecanicillium saksenae.</title>
        <authorList>
            <person name="Buettner E."/>
        </authorList>
    </citation>
    <scope>NUCLEOTIDE SEQUENCE</scope>
    <source>
        <strain evidence="1">VT-O1</strain>
    </source>
</reference>
<organism evidence="1 2">
    <name type="scientific">Lecanicillium saksenae</name>
    <dbReference type="NCBI Taxonomy" id="468837"/>
    <lineage>
        <taxon>Eukaryota</taxon>
        <taxon>Fungi</taxon>
        <taxon>Dikarya</taxon>
        <taxon>Ascomycota</taxon>
        <taxon>Pezizomycotina</taxon>
        <taxon>Sordariomycetes</taxon>
        <taxon>Hypocreomycetidae</taxon>
        <taxon>Hypocreales</taxon>
        <taxon>Cordycipitaceae</taxon>
        <taxon>Lecanicillium</taxon>
    </lineage>
</organism>
<evidence type="ECO:0000313" key="1">
    <source>
        <dbReference type="EMBL" id="KAJ3490469.1"/>
    </source>
</evidence>
<dbReference type="EMBL" id="JANAKD010000687">
    <property type="protein sequence ID" value="KAJ3490469.1"/>
    <property type="molecule type" value="Genomic_DNA"/>
</dbReference>
<evidence type="ECO:0000313" key="2">
    <source>
        <dbReference type="Proteomes" id="UP001148737"/>
    </source>
</evidence>
<protein>
    <submittedName>
        <fullName evidence="1">Uncharacterized protein</fullName>
    </submittedName>
</protein>
<accession>A0ACC1QRJ3</accession>
<name>A0ACC1QRJ3_9HYPO</name>
<gene>
    <name evidence="1" type="ORF">NLG97_g5768</name>
</gene>
<comment type="caution">
    <text evidence="1">The sequence shown here is derived from an EMBL/GenBank/DDBJ whole genome shotgun (WGS) entry which is preliminary data.</text>
</comment>
<sequence>MAPFGGSLRWLRSKMMNEDERRREAIHTVPPLPPCPPSAVVSDPLPSATSRSAFFQRLPAEVRQRVLEAAFGDQTVHIHLALEWPLLRKHRHKNNVTRNQETYRDNGHDTALLGHGWHPGRYAWDPAAQPCWVWRSSSCHSGCFPHESWQCREPEWSGWSIDSDYCVSGEGCGLKEAPASCGVGAFGWLLACRRAYHEGLPVLYETNTLRVRGTYMFAHLPELLPPRILESLTTVSLCWDLGWLSDHPRRLALLARLPATFGGVRRLHLSLQGFLWPEDQGGAYGRRSRPVYERAEQLQCMILAHALRMPGLVDLRVALPRSLFLPWVQEVMDVTAEFVEPAWAEMPAVFVRRDAPPDMLSQGDEDKATMDSFLVLSGVSDLPVLTPMGCFGTK</sequence>